<organism evidence="2 3">
    <name type="scientific">Metarhizium robertsii (strain ARSEF 23 / ATCC MYA-3075)</name>
    <name type="common">Metarhizium anisopliae (strain ARSEF 23)</name>
    <dbReference type="NCBI Taxonomy" id="655844"/>
    <lineage>
        <taxon>Eukaryota</taxon>
        <taxon>Fungi</taxon>
        <taxon>Dikarya</taxon>
        <taxon>Ascomycota</taxon>
        <taxon>Pezizomycotina</taxon>
        <taxon>Sordariomycetes</taxon>
        <taxon>Hypocreomycetidae</taxon>
        <taxon>Hypocreales</taxon>
        <taxon>Clavicipitaceae</taxon>
        <taxon>Metarhizium</taxon>
    </lineage>
</organism>
<reference evidence="2 3" key="1">
    <citation type="journal article" date="2011" name="PLoS Genet.">
        <title>Genome sequencing and comparative transcriptomics of the model entomopathogenic fungi Metarhizium anisopliae and M. acridum.</title>
        <authorList>
            <person name="Gao Q."/>
            <person name="Jin K."/>
            <person name="Ying S.H."/>
            <person name="Zhang Y."/>
            <person name="Xiao G."/>
            <person name="Shang Y."/>
            <person name="Duan Z."/>
            <person name="Hu X."/>
            <person name="Xie X.Q."/>
            <person name="Zhou G."/>
            <person name="Peng G."/>
            <person name="Luo Z."/>
            <person name="Huang W."/>
            <person name="Wang B."/>
            <person name="Fang W."/>
            <person name="Wang S."/>
            <person name="Zhong Y."/>
            <person name="Ma L.J."/>
            <person name="St Leger R.J."/>
            <person name="Zhao G.P."/>
            <person name="Pei Y."/>
            <person name="Feng M.G."/>
            <person name="Xia Y."/>
            <person name="Wang C."/>
        </authorList>
    </citation>
    <scope>NUCLEOTIDE SEQUENCE [LARGE SCALE GENOMIC DNA]</scope>
    <source>
        <strain evidence="3">ARSEF 23 / ATCC MYA-3075</strain>
    </source>
</reference>
<dbReference type="EMBL" id="ADNJ02000005">
    <property type="protein sequence ID" value="KHO11152.1"/>
    <property type="molecule type" value="Genomic_DNA"/>
</dbReference>
<dbReference type="HOGENOM" id="CLU_2979616_0_0_1"/>
<comment type="caution">
    <text evidence="2">The sequence shown here is derived from an EMBL/GenBank/DDBJ whole genome shotgun (WGS) entry which is preliminary data.</text>
</comment>
<name>A0A0B2XI44_METRA</name>
<evidence type="ECO:0000313" key="3">
    <source>
        <dbReference type="Proteomes" id="UP000002498"/>
    </source>
</evidence>
<feature type="region of interest" description="Disordered" evidence="1">
    <location>
        <begin position="1"/>
        <end position="58"/>
    </location>
</feature>
<gene>
    <name evidence="2" type="ORF">MAA_11230</name>
</gene>
<dbReference type="Proteomes" id="UP000002498">
    <property type="component" value="Unassembled WGS sequence"/>
</dbReference>
<protein>
    <submittedName>
        <fullName evidence="2">Uncharacterized protein</fullName>
    </submittedName>
</protein>
<keyword evidence="3" id="KW-1185">Reference proteome</keyword>
<feature type="compositionally biased region" description="Basic residues" evidence="1">
    <location>
        <begin position="23"/>
        <end position="32"/>
    </location>
</feature>
<dbReference type="AlphaFoldDB" id="A0A0B2XI44"/>
<evidence type="ECO:0000256" key="1">
    <source>
        <dbReference type="SAM" id="MobiDB-lite"/>
    </source>
</evidence>
<accession>A0A0B2XI44</accession>
<proteinExistence type="predicted"/>
<sequence>MPDGHTDRIPGPHHGGNFEPPTRKRIQAHHAARPSLTRAVYTDRETPDIMSPVKAKLN</sequence>
<dbReference type="GeneID" id="23632678"/>
<dbReference type="KEGG" id="maj:MAA_11230"/>
<feature type="compositionally biased region" description="Basic and acidic residues" evidence="1">
    <location>
        <begin position="1"/>
        <end position="10"/>
    </location>
</feature>
<reference evidence="2 3" key="2">
    <citation type="journal article" date="2014" name="Proc. Natl. Acad. Sci. U.S.A.">
        <title>Trajectory and genomic determinants of fungal-pathogen speciation and host adaptation.</title>
        <authorList>
            <person name="Hu X."/>
            <person name="Xiao G."/>
            <person name="Zheng P."/>
            <person name="Shang Y."/>
            <person name="Su Y."/>
            <person name="Zhang X."/>
            <person name="Liu X."/>
            <person name="Zhan S."/>
            <person name="St Leger R.J."/>
            <person name="Wang C."/>
        </authorList>
    </citation>
    <scope>GENOME REANNOTATION</scope>
    <source>
        <strain evidence="3">ARSEF 23 / ATCC MYA-3075</strain>
    </source>
</reference>
<evidence type="ECO:0000313" key="2">
    <source>
        <dbReference type="EMBL" id="KHO11152.1"/>
    </source>
</evidence>
<dbReference type="RefSeq" id="XP_011411512.1">
    <property type="nucleotide sequence ID" value="XM_011413210.1"/>
</dbReference>